<evidence type="ECO:0000256" key="1">
    <source>
        <dbReference type="SAM" id="SignalP"/>
    </source>
</evidence>
<dbReference type="SUPFAM" id="SSF53474">
    <property type="entry name" value="alpha/beta-Hydrolases"/>
    <property type="match status" value="1"/>
</dbReference>
<name>G8NNQ7_GRAMM</name>
<dbReference type="Gene3D" id="3.40.50.1820">
    <property type="entry name" value="alpha/beta hydrolase"/>
    <property type="match status" value="1"/>
</dbReference>
<dbReference type="PANTHER" id="PTHR37017:SF11">
    <property type="entry name" value="ESTERASE_LIPASE_THIOESTERASE DOMAIN-CONTAINING PROTEIN"/>
    <property type="match status" value="1"/>
</dbReference>
<sequence length="263" mass="27890" precursor="true">MRTVKQRVKQAAAITAMIAYGTTLVSCSSPAQSQERASIPNVVIVHGALVDGSGWKGVYELLVKDGFKVTIVQEPQTSFADDVAATQRVLDLQSGSVVLVGQSYGGSVITQAGTDAKVKALVYVSATAPEVGENTAQLVMSIPPASNNIHPTADGFLFEDPADFSEDFAADVPRSVTEFMAHSQVPVSGAAFMTPVTAAAWHTKPSYGVIPTEDRIINPDEERNMYQRAGAKVTEVKGASHSVFVSQPQIVANVIEEAAREAR</sequence>
<protein>
    <recommendedName>
        <fullName evidence="2">AB hydrolase-1 domain-containing protein</fullName>
    </recommendedName>
</protein>
<dbReference type="RefSeq" id="WP_014264811.1">
    <property type="nucleotide sequence ID" value="NC_016631.1"/>
</dbReference>
<reference evidence="3 4" key="1">
    <citation type="submission" date="2011-11" db="EMBL/GenBank/DDBJ databases">
        <title>Complete sequence of Granulicella mallensis MP5ACTX8.</title>
        <authorList>
            <consortium name="US DOE Joint Genome Institute"/>
            <person name="Lucas S."/>
            <person name="Copeland A."/>
            <person name="Lapidus A."/>
            <person name="Cheng J.-F."/>
            <person name="Goodwin L."/>
            <person name="Pitluck S."/>
            <person name="Peters L."/>
            <person name="Lu M."/>
            <person name="Detter J.C."/>
            <person name="Han C."/>
            <person name="Tapia R."/>
            <person name="Land M."/>
            <person name="Hauser L."/>
            <person name="Kyrpides N."/>
            <person name="Ivanova N."/>
            <person name="Mikhailova N."/>
            <person name="Pagani I."/>
            <person name="Rawat S."/>
            <person name="Mannisto M."/>
            <person name="Haggblom M."/>
            <person name="Woyke T."/>
        </authorList>
    </citation>
    <scope>NUCLEOTIDE SEQUENCE [LARGE SCALE GENOMIC DNA]</scope>
    <source>
        <strain evidence="4">ATCC BAA-1857 / DSM 23137 / MP5ACTX8</strain>
    </source>
</reference>
<dbReference type="Proteomes" id="UP000007113">
    <property type="component" value="Chromosome"/>
</dbReference>
<evidence type="ECO:0000313" key="3">
    <source>
        <dbReference type="EMBL" id="AEU35932.1"/>
    </source>
</evidence>
<dbReference type="KEGG" id="gma:AciX8_1592"/>
<dbReference type="PANTHER" id="PTHR37017">
    <property type="entry name" value="AB HYDROLASE-1 DOMAIN-CONTAINING PROTEIN-RELATED"/>
    <property type="match status" value="1"/>
</dbReference>
<keyword evidence="1" id="KW-0732">Signal</keyword>
<dbReference type="Pfam" id="PF12697">
    <property type="entry name" value="Abhydrolase_6"/>
    <property type="match status" value="1"/>
</dbReference>
<dbReference type="AlphaFoldDB" id="G8NNQ7"/>
<organism evidence="3 4">
    <name type="scientific">Granulicella mallensis (strain ATCC BAA-1857 / DSM 23137 / MP5ACTX8)</name>
    <dbReference type="NCBI Taxonomy" id="682795"/>
    <lineage>
        <taxon>Bacteria</taxon>
        <taxon>Pseudomonadati</taxon>
        <taxon>Acidobacteriota</taxon>
        <taxon>Terriglobia</taxon>
        <taxon>Terriglobales</taxon>
        <taxon>Acidobacteriaceae</taxon>
        <taxon>Granulicella</taxon>
    </lineage>
</organism>
<feature type="chain" id="PRO_5003512836" description="AB hydrolase-1 domain-containing protein" evidence="1">
    <location>
        <begin position="34"/>
        <end position="263"/>
    </location>
</feature>
<feature type="domain" description="AB hydrolase-1" evidence="2">
    <location>
        <begin position="42"/>
        <end position="253"/>
    </location>
</feature>
<dbReference type="eggNOG" id="COG1073">
    <property type="taxonomic scope" value="Bacteria"/>
</dbReference>
<dbReference type="EMBL" id="CP003130">
    <property type="protein sequence ID" value="AEU35932.1"/>
    <property type="molecule type" value="Genomic_DNA"/>
</dbReference>
<dbReference type="HOGENOM" id="CLU_046066_2_0_0"/>
<evidence type="ECO:0000313" key="4">
    <source>
        <dbReference type="Proteomes" id="UP000007113"/>
    </source>
</evidence>
<feature type="signal peptide" evidence="1">
    <location>
        <begin position="1"/>
        <end position="33"/>
    </location>
</feature>
<dbReference type="STRING" id="682795.AciX8_1592"/>
<evidence type="ECO:0000259" key="2">
    <source>
        <dbReference type="Pfam" id="PF12697"/>
    </source>
</evidence>
<gene>
    <name evidence="3" type="ordered locus">AciX8_1592</name>
</gene>
<keyword evidence="4" id="KW-1185">Reference proteome</keyword>
<dbReference type="PROSITE" id="PS51257">
    <property type="entry name" value="PROKAR_LIPOPROTEIN"/>
    <property type="match status" value="1"/>
</dbReference>
<proteinExistence type="predicted"/>
<accession>G8NNQ7</accession>
<dbReference type="InterPro" id="IPR029058">
    <property type="entry name" value="AB_hydrolase_fold"/>
</dbReference>
<dbReference type="InterPro" id="IPR052897">
    <property type="entry name" value="Sec-Metab_Biosynth_Hydrolase"/>
</dbReference>
<dbReference type="InterPro" id="IPR000073">
    <property type="entry name" value="AB_hydrolase_1"/>
</dbReference>